<reference evidence="4 5" key="1">
    <citation type="journal article" date="2018" name="MBio">
        <title>Insights into the evolution of host association through the isolation and characterization of a novel human periodontal pathobiont, Desulfobulbus oralis.</title>
        <authorList>
            <person name="Cross K.L."/>
            <person name="Chirania P."/>
            <person name="Xiong W."/>
            <person name="Beall C.J."/>
            <person name="Elkins J.G."/>
            <person name="Giannone R.J."/>
            <person name="Griffen A.L."/>
            <person name="Guss A.M."/>
            <person name="Hettich R.L."/>
            <person name="Joshi S.S."/>
            <person name="Mokrzan E.M."/>
            <person name="Martin R.K."/>
            <person name="Zhulin I.B."/>
            <person name="Leys E.J."/>
            <person name="Podar M."/>
        </authorList>
    </citation>
    <scope>NUCLEOTIDE SEQUENCE [LARGE SCALE GENOMIC DNA]</scope>
    <source>
        <strain evidence="4 5">ORNL</strain>
    </source>
</reference>
<dbReference type="EC" id="2.3.1.-" evidence="2"/>
<keyword evidence="5" id="KW-1185">Reference proteome</keyword>
<dbReference type="EMBL" id="CP021255">
    <property type="protein sequence ID" value="AVD71086.1"/>
    <property type="molecule type" value="Genomic_DNA"/>
</dbReference>
<keyword evidence="2" id="KW-0808">Transferase</keyword>
<dbReference type="KEGG" id="deo:CAY53_05970"/>
<dbReference type="AlphaFoldDB" id="A0A2L1GN81"/>
<evidence type="ECO:0000313" key="4">
    <source>
        <dbReference type="EMBL" id="AVD71086.1"/>
    </source>
</evidence>
<organism evidence="4 5">
    <name type="scientific">Desulfobulbus oralis</name>
    <dbReference type="NCBI Taxonomy" id="1986146"/>
    <lineage>
        <taxon>Bacteria</taxon>
        <taxon>Pseudomonadati</taxon>
        <taxon>Thermodesulfobacteriota</taxon>
        <taxon>Desulfobulbia</taxon>
        <taxon>Desulfobulbales</taxon>
        <taxon>Desulfobulbaceae</taxon>
        <taxon>Desulfobulbus</taxon>
    </lineage>
</organism>
<comment type="function">
    <text evidence="2">Involved in fatty acylation of protoxin at internal lysine residues, thereby converting it to the active toxin.</text>
</comment>
<evidence type="ECO:0000256" key="2">
    <source>
        <dbReference type="RuleBase" id="RU368102"/>
    </source>
</evidence>
<dbReference type="GO" id="GO:0005737">
    <property type="term" value="C:cytoplasm"/>
    <property type="evidence" value="ECO:0007669"/>
    <property type="project" value="UniProtKB-SubCell"/>
</dbReference>
<comment type="similarity">
    <text evidence="1 2">Belongs to the RTX toxin acyltransferase family.</text>
</comment>
<feature type="compositionally biased region" description="Basic and acidic residues" evidence="3">
    <location>
        <begin position="1"/>
        <end position="24"/>
    </location>
</feature>
<dbReference type="GO" id="GO:0009404">
    <property type="term" value="P:toxin metabolic process"/>
    <property type="evidence" value="ECO:0007669"/>
    <property type="project" value="UniProtKB-UniRule"/>
</dbReference>
<keyword evidence="2" id="KW-0204">Cytolysis</keyword>
<accession>A0A2L1GN81</accession>
<sequence>MAEKSPKEQDAASKQPEEAADRQEQNGQNDGLAEKLHEQAMELLRRLPAFGPVIMLYLQSAHRRFQFISDLEWLLIPPLMSRQCKLFMKKSYPFAYVSWAFLNEEAENRLVLNGGKLRPQDWKCGERLWLMDIVAPFGGADRVLADIQQNEFPGRTIRLLVPDPETGGVSKRELPPRPMPQETFQGPDAGNA</sequence>
<dbReference type="InterPro" id="IPR003996">
    <property type="entry name" value="RTX_toxin-activating_protC_bac"/>
</dbReference>
<protein>
    <recommendedName>
        <fullName evidence="2">RTX toxin-activating lysine-acyltransferase</fullName>
        <ecNumber evidence="2">2.3.1.-</ecNumber>
    </recommendedName>
</protein>
<comment type="subcellular location">
    <subcellularLocation>
        <location evidence="2">Cytoplasm</location>
    </subcellularLocation>
</comment>
<dbReference type="RefSeq" id="WP_104936361.1">
    <property type="nucleotide sequence ID" value="NZ_CP021255.1"/>
</dbReference>
<proteinExistence type="inferred from homology"/>
<dbReference type="GO" id="GO:0016746">
    <property type="term" value="F:acyltransferase activity"/>
    <property type="evidence" value="ECO:0007669"/>
    <property type="project" value="UniProtKB-UniRule"/>
</dbReference>
<evidence type="ECO:0000256" key="3">
    <source>
        <dbReference type="SAM" id="MobiDB-lite"/>
    </source>
</evidence>
<feature type="region of interest" description="Disordered" evidence="3">
    <location>
        <begin position="162"/>
        <end position="192"/>
    </location>
</feature>
<feature type="region of interest" description="Disordered" evidence="3">
    <location>
        <begin position="1"/>
        <end position="28"/>
    </location>
</feature>
<dbReference type="Pfam" id="PF02794">
    <property type="entry name" value="HlyC"/>
    <property type="match status" value="1"/>
</dbReference>
<gene>
    <name evidence="4" type="ORF">CAY53_05970</name>
</gene>
<dbReference type="PRINTS" id="PR01489">
    <property type="entry name" value="RTXTOXINC"/>
</dbReference>
<evidence type="ECO:0000256" key="1">
    <source>
        <dbReference type="ARBA" id="ARBA00005686"/>
    </source>
</evidence>
<dbReference type="GO" id="GO:0031640">
    <property type="term" value="P:killing of cells of another organism"/>
    <property type="evidence" value="ECO:0007669"/>
    <property type="project" value="UniProtKB-KW"/>
</dbReference>
<dbReference type="OrthoDB" id="5431564at2"/>
<evidence type="ECO:0000313" key="5">
    <source>
        <dbReference type="Proteomes" id="UP000239867"/>
    </source>
</evidence>
<keyword evidence="2" id="KW-0012">Acyltransferase</keyword>
<keyword evidence="2" id="KW-0963">Cytoplasm</keyword>
<name>A0A2L1GN81_9BACT</name>
<dbReference type="Proteomes" id="UP000239867">
    <property type="component" value="Chromosome"/>
</dbReference>